<dbReference type="GO" id="GO:0008270">
    <property type="term" value="F:zinc ion binding"/>
    <property type="evidence" value="ECO:0007669"/>
    <property type="project" value="UniProtKB-KW"/>
</dbReference>
<dbReference type="AlphaFoldDB" id="A0A922LBN1"/>
<proteinExistence type="predicted"/>
<evidence type="ECO:0000259" key="3">
    <source>
        <dbReference type="PROSITE" id="PS50157"/>
    </source>
</evidence>
<feature type="compositionally biased region" description="Pro residues" evidence="2">
    <location>
        <begin position="264"/>
        <end position="275"/>
    </location>
</feature>
<feature type="region of interest" description="Disordered" evidence="2">
    <location>
        <begin position="84"/>
        <end position="103"/>
    </location>
</feature>
<feature type="region of interest" description="Disordered" evidence="2">
    <location>
        <begin position="410"/>
        <end position="455"/>
    </location>
</feature>
<feature type="compositionally biased region" description="Low complexity" evidence="2">
    <location>
        <begin position="352"/>
        <end position="368"/>
    </location>
</feature>
<evidence type="ECO:0000313" key="4">
    <source>
        <dbReference type="EMBL" id="KAH9529778.1"/>
    </source>
</evidence>
<evidence type="ECO:0000256" key="1">
    <source>
        <dbReference type="PROSITE-ProRule" id="PRU00042"/>
    </source>
</evidence>
<keyword evidence="5" id="KW-1185">Reference proteome</keyword>
<feature type="compositionally biased region" description="Polar residues" evidence="2">
    <location>
        <begin position="319"/>
        <end position="330"/>
    </location>
</feature>
<protein>
    <recommendedName>
        <fullName evidence="3">C2H2-type domain-containing protein</fullName>
    </recommendedName>
</protein>
<name>A0A922LBN1_DERFA</name>
<feature type="region of interest" description="Disordered" evidence="2">
    <location>
        <begin position="231"/>
        <end position="280"/>
    </location>
</feature>
<dbReference type="PROSITE" id="PS50157">
    <property type="entry name" value="ZINC_FINGER_C2H2_2"/>
    <property type="match status" value="1"/>
</dbReference>
<feature type="compositionally biased region" description="Low complexity" evidence="2">
    <location>
        <begin position="89"/>
        <end position="103"/>
    </location>
</feature>
<reference evidence="4" key="1">
    <citation type="submission" date="2013-05" db="EMBL/GenBank/DDBJ databases">
        <authorList>
            <person name="Yim A.K.Y."/>
            <person name="Chan T.F."/>
            <person name="Ji K.M."/>
            <person name="Liu X.Y."/>
            <person name="Zhou J.W."/>
            <person name="Li R.Q."/>
            <person name="Yang K.Y."/>
            <person name="Li J."/>
            <person name="Li M."/>
            <person name="Law P.T.W."/>
            <person name="Wu Y.L."/>
            <person name="Cai Z.L."/>
            <person name="Qin H."/>
            <person name="Bao Y."/>
            <person name="Leung R.K.K."/>
            <person name="Ng P.K.S."/>
            <person name="Zou J."/>
            <person name="Zhong X.J."/>
            <person name="Ran P.X."/>
            <person name="Zhong N.S."/>
            <person name="Liu Z.G."/>
            <person name="Tsui S.K.W."/>
        </authorList>
    </citation>
    <scope>NUCLEOTIDE SEQUENCE</scope>
    <source>
        <strain evidence="4">Derf</strain>
        <tissue evidence="4">Whole organism</tissue>
    </source>
</reference>
<feature type="region of interest" description="Disordered" evidence="2">
    <location>
        <begin position="318"/>
        <end position="382"/>
    </location>
</feature>
<evidence type="ECO:0000256" key="2">
    <source>
        <dbReference type="SAM" id="MobiDB-lite"/>
    </source>
</evidence>
<feature type="compositionally biased region" description="Basic residues" evidence="2">
    <location>
        <begin position="234"/>
        <end position="245"/>
    </location>
</feature>
<feature type="domain" description="C2H2-type" evidence="3">
    <location>
        <begin position="386"/>
        <end position="415"/>
    </location>
</feature>
<evidence type="ECO:0000313" key="5">
    <source>
        <dbReference type="Proteomes" id="UP000790347"/>
    </source>
</evidence>
<dbReference type="EMBL" id="ASGP02000001">
    <property type="protein sequence ID" value="KAH9529778.1"/>
    <property type="molecule type" value="Genomic_DNA"/>
</dbReference>
<sequence>MSSAFITIPANTIQALKNIGYSITTTTNANIIPNDFSNNNNTMMMKDNDKKVEVRWLDSEAELYIKQWRRRYRQLEAIDNNNDTKRLHSSSSILWPPSNQSSSSSSLDDWYRTAHTILDLDVSYLNSKEYHKYKWNDEGFDLIFNNRSKPFSLFIDDDDNYNFNDDEDLLTFHQFPHQQQQQQQQQFLPFEAMITLDPTIPINQEFLAVLKSNNLMVKNGKLLEKENIVSTKDNHHHHHHHHNNNKVHEKQTTRRNQKQTAHAPAPPPPPPPLVPTTPITNVIEPLSSSTATMAMMNMNELQSAAAATVLTTPLLAATNITPSPSSQTNHGGKCNNSSSGKSQRNRNHHHNQNNNSNQTNNNNNTTNNSGGGKPRNRPSSTRRQMYICEYPGCTYQSDRNFNFLRHKRTHIKQKNDSDSGHQKRNSNNNNNNNNSSSTLTNVTATPTTTSSSLVTSNSFPFNTPIPPNATNLMIMANNVPPTSSCFESPTTAGIEFNHQNGLIMTTNLHNDSTLSNTSPLLPNDFSIDLGHHHRHHPSALPTTISTTPATTPRQQQQLNIVATATNVESTINLPTTVSITENGHPFILSTGSSIDHDNYLQPHLHHNHHHHHHNHHQNIIMKDINNFEHLLADNHHFSTLTLDQSFLS</sequence>
<feature type="compositionally biased region" description="Low complexity" evidence="2">
    <location>
        <begin position="425"/>
        <end position="455"/>
    </location>
</feature>
<keyword evidence="1" id="KW-0862">Zinc</keyword>
<accession>A0A922LBN1</accession>
<feature type="compositionally biased region" description="Low complexity" evidence="2">
    <location>
        <begin position="331"/>
        <end position="342"/>
    </location>
</feature>
<dbReference type="Proteomes" id="UP000790347">
    <property type="component" value="Unassembled WGS sequence"/>
</dbReference>
<dbReference type="InterPro" id="IPR013087">
    <property type="entry name" value="Znf_C2H2_type"/>
</dbReference>
<comment type="caution">
    <text evidence="4">The sequence shown here is derived from an EMBL/GenBank/DDBJ whole genome shotgun (WGS) entry which is preliminary data.</text>
</comment>
<reference evidence="4" key="2">
    <citation type="journal article" date="2022" name="Res Sq">
        <title>Comparative Genomics Reveals Insights into the Divergent Evolution of Astigmatic Mites and Household Pest Adaptations.</title>
        <authorList>
            <person name="Xiong Q."/>
            <person name="Wan A.T.-Y."/>
            <person name="Liu X.-Y."/>
            <person name="Fung C.S.-H."/>
            <person name="Xiao X."/>
            <person name="Malainual N."/>
            <person name="Hou J."/>
            <person name="Wang L."/>
            <person name="Wang M."/>
            <person name="Yang K."/>
            <person name="Cui Y."/>
            <person name="Leung E."/>
            <person name="Nong W."/>
            <person name="Shin S.-K."/>
            <person name="Au S."/>
            <person name="Jeong K.Y."/>
            <person name="Chew F.T."/>
            <person name="Hui J."/>
            <person name="Leung T.F."/>
            <person name="Tungtrongchitr A."/>
            <person name="Zhong N."/>
            <person name="Liu Z."/>
            <person name="Tsui S."/>
        </authorList>
    </citation>
    <scope>NUCLEOTIDE SEQUENCE</scope>
    <source>
        <strain evidence="4">Derf</strain>
        <tissue evidence="4">Whole organism</tissue>
    </source>
</reference>
<gene>
    <name evidence="4" type="ORF">DERF_003645</name>
</gene>
<organism evidence="4 5">
    <name type="scientific">Dermatophagoides farinae</name>
    <name type="common">American house dust mite</name>
    <dbReference type="NCBI Taxonomy" id="6954"/>
    <lineage>
        <taxon>Eukaryota</taxon>
        <taxon>Metazoa</taxon>
        <taxon>Ecdysozoa</taxon>
        <taxon>Arthropoda</taxon>
        <taxon>Chelicerata</taxon>
        <taxon>Arachnida</taxon>
        <taxon>Acari</taxon>
        <taxon>Acariformes</taxon>
        <taxon>Sarcoptiformes</taxon>
        <taxon>Astigmata</taxon>
        <taxon>Psoroptidia</taxon>
        <taxon>Analgoidea</taxon>
        <taxon>Pyroglyphidae</taxon>
        <taxon>Dermatophagoidinae</taxon>
        <taxon>Dermatophagoides</taxon>
    </lineage>
</organism>
<keyword evidence="1" id="KW-0479">Metal-binding</keyword>
<keyword evidence="1" id="KW-0863">Zinc-finger</keyword>